<accession>Q551E5</accession>
<keyword evidence="2" id="KW-1185">Reference proteome</keyword>
<dbReference type="RefSeq" id="XP_643048.1">
    <property type="nucleotide sequence ID" value="XM_637956.1"/>
</dbReference>
<evidence type="ECO:0000313" key="1">
    <source>
        <dbReference type="EMBL" id="EAL69132.1"/>
    </source>
</evidence>
<evidence type="ECO:0000313" key="2">
    <source>
        <dbReference type="Proteomes" id="UP000002195"/>
    </source>
</evidence>
<dbReference type="dictyBase" id="DDB_G0276639"/>
<dbReference type="HOGENOM" id="CLU_200039_1_0_1"/>
<dbReference type="AlphaFoldDB" id="Q551E5"/>
<organism evidence="1 2">
    <name type="scientific">Dictyostelium discoideum</name>
    <name type="common">Social amoeba</name>
    <dbReference type="NCBI Taxonomy" id="44689"/>
    <lineage>
        <taxon>Eukaryota</taxon>
        <taxon>Amoebozoa</taxon>
        <taxon>Evosea</taxon>
        <taxon>Eumycetozoa</taxon>
        <taxon>Dictyostelia</taxon>
        <taxon>Dictyosteliales</taxon>
        <taxon>Dictyosteliaceae</taxon>
        <taxon>Dictyostelium</taxon>
    </lineage>
</organism>
<dbReference type="EMBL" id="AAFI02000016">
    <property type="protein sequence ID" value="EAL69132.1"/>
    <property type="molecule type" value="Genomic_DNA"/>
</dbReference>
<gene>
    <name evidence="1" type="ORF">DDB_G0276639</name>
</gene>
<dbReference type="InParanoid" id="Q551E5"/>
<comment type="caution">
    <text evidence="1">The sequence shown here is derived from an EMBL/GenBank/DDBJ whole genome shotgun (WGS) entry which is preliminary data.</text>
</comment>
<name>Q551E5_DICDI</name>
<reference evidence="1 2" key="1">
    <citation type="journal article" date="2005" name="Nature">
        <title>The genome of the social amoeba Dictyostelium discoideum.</title>
        <authorList>
            <consortium name="The Dictyostelium discoideum Sequencing Consortium"/>
            <person name="Eichinger L."/>
            <person name="Pachebat J.A."/>
            <person name="Glockner G."/>
            <person name="Rajandream M.A."/>
            <person name="Sucgang R."/>
            <person name="Berriman M."/>
            <person name="Song J."/>
            <person name="Olsen R."/>
            <person name="Szafranski K."/>
            <person name="Xu Q."/>
            <person name="Tunggal B."/>
            <person name="Kummerfeld S."/>
            <person name="Madera M."/>
            <person name="Konfortov B.A."/>
            <person name="Rivero F."/>
            <person name="Bankier A.T."/>
            <person name="Lehmann R."/>
            <person name="Hamlin N."/>
            <person name="Davies R."/>
            <person name="Gaudet P."/>
            <person name="Fey P."/>
            <person name="Pilcher K."/>
            <person name="Chen G."/>
            <person name="Saunders D."/>
            <person name="Sodergren E."/>
            <person name="Davis P."/>
            <person name="Kerhornou A."/>
            <person name="Nie X."/>
            <person name="Hall N."/>
            <person name="Anjard C."/>
            <person name="Hemphill L."/>
            <person name="Bason N."/>
            <person name="Farbrother P."/>
            <person name="Desany B."/>
            <person name="Just E."/>
            <person name="Morio T."/>
            <person name="Rost R."/>
            <person name="Churcher C."/>
            <person name="Cooper J."/>
            <person name="Haydock S."/>
            <person name="van Driessche N."/>
            <person name="Cronin A."/>
            <person name="Goodhead I."/>
            <person name="Muzny D."/>
            <person name="Mourier T."/>
            <person name="Pain A."/>
            <person name="Lu M."/>
            <person name="Harper D."/>
            <person name="Lindsay R."/>
            <person name="Hauser H."/>
            <person name="James K."/>
            <person name="Quiles M."/>
            <person name="Madan Babu M."/>
            <person name="Saito T."/>
            <person name="Buchrieser C."/>
            <person name="Wardroper A."/>
            <person name="Felder M."/>
            <person name="Thangavelu M."/>
            <person name="Johnson D."/>
            <person name="Knights A."/>
            <person name="Loulseged H."/>
            <person name="Mungall K."/>
            <person name="Oliver K."/>
            <person name="Price C."/>
            <person name="Quail M.A."/>
            <person name="Urushihara H."/>
            <person name="Hernandez J."/>
            <person name="Rabbinowitsch E."/>
            <person name="Steffen D."/>
            <person name="Sanders M."/>
            <person name="Ma J."/>
            <person name="Kohara Y."/>
            <person name="Sharp S."/>
            <person name="Simmonds M."/>
            <person name="Spiegler S."/>
            <person name="Tivey A."/>
            <person name="Sugano S."/>
            <person name="White B."/>
            <person name="Walker D."/>
            <person name="Woodward J."/>
            <person name="Winckler T."/>
            <person name="Tanaka Y."/>
            <person name="Shaulsky G."/>
            <person name="Schleicher M."/>
            <person name="Weinstock G."/>
            <person name="Rosenthal A."/>
            <person name="Cox E.C."/>
            <person name="Chisholm R.L."/>
            <person name="Gibbs R."/>
            <person name="Loomis W.F."/>
            <person name="Platzer M."/>
            <person name="Kay R.R."/>
            <person name="Williams J."/>
            <person name="Dear P.H."/>
            <person name="Noegel A.A."/>
            <person name="Barrell B."/>
            <person name="Kuspa A."/>
        </authorList>
    </citation>
    <scope>NUCLEOTIDE SEQUENCE [LARGE SCALE GENOMIC DNA]</scope>
    <source>
        <strain evidence="1 2">AX4</strain>
    </source>
</reference>
<sequence>MLLKSLISLKNTNIETTISFSNDLNKKTNESINFITSIKSTSTFFTRPNFINF</sequence>
<proteinExistence type="predicted"/>
<dbReference type="KEGG" id="ddi:DDB_G0276639"/>
<dbReference type="GeneID" id="8620609"/>
<dbReference type="PaxDb" id="44689-DDB0217834"/>
<protein>
    <submittedName>
        <fullName evidence="1">Uncharacterized protein</fullName>
    </submittedName>
</protein>
<dbReference type="Proteomes" id="UP000002195">
    <property type="component" value="Unassembled WGS sequence"/>
</dbReference>